<name>A0A956LYP1_UNCEI</name>
<dbReference type="SUPFAM" id="SSF52540">
    <property type="entry name" value="P-loop containing nucleoside triphosphate hydrolases"/>
    <property type="match status" value="1"/>
</dbReference>
<keyword evidence="2" id="KW-0547">Nucleotide-binding</keyword>
<dbReference type="GO" id="GO:0016887">
    <property type="term" value="F:ATP hydrolysis activity"/>
    <property type="evidence" value="ECO:0007669"/>
    <property type="project" value="InterPro"/>
</dbReference>
<protein>
    <submittedName>
        <fullName evidence="2">ABC transporter ATP-binding protein</fullName>
    </submittedName>
</protein>
<evidence type="ECO:0000259" key="1">
    <source>
        <dbReference type="Pfam" id="PF00005"/>
    </source>
</evidence>
<proteinExistence type="predicted"/>
<feature type="non-terminal residue" evidence="2">
    <location>
        <position position="159"/>
    </location>
</feature>
<dbReference type="InterPro" id="IPR027417">
    <property type="entry name" value="P-loop_NTPase"/>
</dbReference>
<reference evidence="2" key="2">
    <citation type="journal article" date="2021" name="Microbiome">
        <title>Successional dynamics and alternative stable states in a saline activated sludge microbial community over 9 years.</title>
        <authorList>
            <person name="Wang Y."/>
            <person name="Ye J."/>
            <person name="Ju F."/>
            <person name="Liu L."/>
            <person name="Boyd J.A."/>
            <person name="Deng Y."/>
            <person name="Parks D.H."/>
            <person name="Jiang X."/>
            <person name="Yin X."/>
            <person name="Woodcroft B.J."/>
            <person name="Tyson G.W."/>
            <person name="Hugenholtz P."/>
            <person name="Polz M.F."/>
            <person name="Zhang T."/>
        </authorList>
    </citation>
    <scope>NUCLEOTIDE SEQUENCE</scope>
    <source>
        <strain evidence="2">HKST-UBA01</strain>
    </source>
</reference>
<dbReference type="Pfam" id="PF00005">
    <property type="entry name" value="ABC_tran"/>
    <property type="match status" value="1"/>
</dbReference>
<dbReference type="InterPro" id="IPR017871">
    <property type="entry name" value="ABC_transporter-like_CS"/>
</dbReference>
<evidence type="ECO:0000313" key="3">
    <source>
        <dbReference type="Proteomes" id="UP000697710"/>
    </source>
</evidence>
<dbReference type="GO" id="GO:0005524">
    <property type="term" value="F:ATP binding"/>
    <property type="evidence" value="ECO:0007669"/>
    <property type="project" value="UniProtKB-KW"/>
</dbReference>
<keyword evidence="2" id="KW-0067">ATP-binding</keyword>
<gene>
    <name evidence="2" type="ORF">KC729_03215</name>
</gene>
<evidence type="ECO:0000313" key="2">
    <source>
        <dbReference type="EMBL" id="MCA9726665.1"/>
    </source>
</evidence>
<dbReference type="PANTHER" id="PTHR43038">
    <property type="entry name" value="ATP-BINDING CASSETTE, SUB-FAMILY H, MEMBER 1"/>
    <property type="match status" value="1"/>
</dbReference>
<comment type="caution">
    <text evidence="2">The sequence shown here is derived from an EMBL/GenBank/DDBJ whole genome shotgun (WGS) entry which is preliminary data.</text>
</comment>
<dbReference type="CDD" id="cd03230">
    <property type="entry name" value="ABC_DR_subfamily_A"/>
    <property type="match status" value="1"/>
</dbReference>
<dbReference type="Gene3D" id="3.40.50.300">
    <property type="entry name" value="P-loop containing nucleotide triphosphate hydrolases"/>
    <property type="match status" value="1"/>
</dbReference>
<dbReference type="InterPro" id="IPR003439">
    <property type="entry name" value="ABC_transporter-like_ATP-bd"/>
</dbReference>
<dbReference type="PROSITE" id="PS00211">
    <property type="entry name" value="ABC_TRANSPORTER_1"/>
    <property type="match status" value="1"/>
</dbReference>
<reference evidence="2" key="1">
    <citation type="submission" date="2020-04" db="EMBL/GenBank/DDBJ databases">
        <authorList>
            <person name="Zhang T."/>
        </authorList>
    </citation>
    <scope>NUCLEOTIDE SEQUENCE</scope>
    <source>
        <strain evidence="2">HKST-UBA01</strain>
    </source>
</reference>
<organism evidence="2 3">
    <name type="scientific">Eiseniibacteriota bacterium</name>
    <dbReference type="NCBI Taxonomy" id="2212470"/>
    <lineage>
        <taxon>Bacteria</taxon>
        <taxon>Candidatus Eiseniibacteriota</taxon>
    </lineage>
</organism>
<dbReference type="EMBL" id="JAGQHR010000053">
    <property type="protein sequence ID" value="MCA9726665.1"/>
    <property type="molecule type" value="Genomic_DNA"/>
</dbReference>
<dbReference type="AlphaFoldDB" id="A0A956LYP1"/>
<feature type="domain" description="ABC transporter" evidence="1">
    <location>
        <begin position="23"/>
        <end position="159"/>
    </location>
</feature>
<dbReference type="PANTHER" id="PTHR43038:SF3">
    <property type="entry name" value="ABC TRANSPORTER G FAMILY MEMBER 20 ISOFORM X1"/>
    <property type="match status" value="1"/>
</dbReference>
<accession>A0A956LYP1</accession>
<dbReference type="Proteomes" id="UP000697710">
    <property type="component" value="Unassembled WGS sequence"/>
</dbReference>
<sequence length="159" mass="18212">MTEDRIVRIEQMTHRFDELVAVDAVSFHVERGETFGLIGPDGAGKTTTLRAVLGLLRPTDGQVLTFGQDPGRFRRQLSKRVGYLSQRFSIYGDLSIEENVAFFARAHEMRDWKPRREELLERLDLARFRKRLADRLSGGMKQKLALACTLIHTPELLTL</sequence>